<dbReference type="HOGENOM" id="CLU_2381508_0_0_7"/>
<evidence type="ECO:0000313" key="1">
    <source>
        <dbReference type="EMBL" id="AFM24047.1"/>
    </source>
</evidence>
<dbReference type="KEGG" id="dti:Desti_1334"/>
<dbReference type="Proteomes" id="UP000006055">
    <property type="component" value="Chromosome"/>
</dbReference>
<keyword evidence="2" id="KW-1185">Reference proteome</keyword>
<dbReference type="AlphaFoldDB" id="I4C3A6"/>
<sequence length="94" mass="10825">MTLNEALDRIRSEFESAKAEGIKPSIRVSGEEWVCTLDRSRSKFVVVAKEKHLMLVHMVSKQKTPDVTRINVPDHSQQNLIDDVQKIVNTMYEE</sequence>
<proteinExistence type="predicted"/>
<accession>I4C3A6</accession>
<organism evidence="1 2">
    <name type="scientific">Desulfomonile tiedjei (strain ATCC 49306 / DSM 6799 / DCB-1)</name>
    <dbReference type="NCBI Taxonomy" id="706587"/>
    <lineage>
        <taxon>Bacteria</taxon>
        <taxon>Pseudomonadati</taxon>
        <taxon>Thermodesulfobacteriota</taxon>
        <taxon>Desulfomonilia</taxon>
        <taxon>Desulfomonilales</taxon>
        <taxon>Desulfomonilaceae</taxon>
        <taxon>Desulfomonile</taxon>
    </lineage>
</organism>
<protein>
    <submittedName>
        <fullName evidence="1">Uncharacterized protein</fullName>
    </submittedName>
</protein>
<name>I4C3A6_DESTA</name>
<dbReference type="EMBL" id="CP003360">
    <property type="protein sequence ID" value="AFM24047.1"/>
    <property type="molecule type" value="Genomic_DNA"/>
</dbReference>
<evidence type="ECO:0000313" key="2">
    <source>
        <dbReference type="Proteomes" id="UP000006055"/>
    </source>
</evidence>
<gene>
    <name evidence="1" type="ordered locus">Desti_1334</name>
</gene>
<dbReference type="RefSeq" id="WP_014809198.1">
    <property type="nucleotide sequence ID" value="NC_018025.1"/>
</dbReference>
<reference evidence="2" key="1">
    <citation type="submission" date="2012-06" db="EMBL/GenBank/DDBJ databases">
        <title>Complete sequence of chromosome of Desulfomonile tiedjei DSM 6799.</title>
        <authorList>
            <person name="Lucas S."/>
            <person name="Copeland A."/>
            <person name="Lapidus A."/>
            <person name="Glavina del Rio T."/>
            <person name="Dalin E."/>
            <person name="Tice H."/>
            <person name="Bruce D."/>
            <person name="Goodwin L."/>
            <person name="Pitluck S."/>
            <person name="Peters L."/>
            <person name="Ovchinnikova G."/>
            <person name="Zeytun A."/>
            <person name="Lu M."/>
            <person name="Kyrpides N."/>
            <person name="Mavromatis K."/>
            <person name="Ivanova N."/>
            <person name="Brettin T."/>
            <person name="Detter J.C."/>
            <person name="Han C."/>
            <person name="Larimer F."/>
            <person name="Land M."/>
            <person name="Hauser L."/>
            <person name="Markowitz V."/>
            <person name="Cheng J.-F."/>
            <person name="Hugenholtz P."/>
            <person name="Woyke T."/>
            <person name="Wu D."/>
            <person name="Spring S."/>
            <person name="Schroeder M."/>
            <person name="Brambilla E."/>
            <person name="Klenk H.-P."/>
            <person name="Eisen J.A."/>
        </authorList>
    </citation>
    <scope>NUCLEOTIDE SEQUENCE [LARGE SCALE GENOMIC DNA]</scope>
    <source>
        <strain evidence="2">ATCC 49306 / DSM 6799 / DCB-1</strain>
    </source>
</reference>